<dbReference type="FunFam" id="3.40.50.1950:FF:000001">
    <property type="entry name" value="Flavin prenyltransferase UbiX"/>
    <property type="match status" value="1"/>
</dbReference>
<feature type="binding site" evidence="7">
    <location>
        <begin position="12"/>
        <end position="14"/>
    </location>
    <ligand>
        <name>FMN</name>
        <dbReference type="ChEBI" id="CHEBI:58210"/>
    </ligand>
</feature>
<dbReference type="GO" id="GO:0016831">
    <property type="term" value="F:carboxy-lyase activity"/>
    <property type="evidence" value="ECO:0007669"/>
    <property type="project" value="TreeGrafter"/>
</dbReference>
<accession>A0A1H8FA72</accession>
<dbReference type="GO" id="GO:0106141">
    <property type="term" value="F:flavin prenyltransferase activity"/>
    <property type="evidence" value="ECO:0007669"/>
    <property type="project" value="UniProtKB-EC"/>
</dbReference>
<keyword evidence="1 7" id="KW-0637">Prenyltransferase</keyword>
<evidence type="ECO:0000256" key="1">
    <source>
        <dbReference type="ARBA" id="ARBA00022602"/>
    </source>
</evidence>
<evidence type="ECO:0000256" key="2">
    <source>
        <dbReference type="ARBA" id="ARBA00022630"/>
    </source>
</evidence>
<feature type="binding site" evidence="7">
    <location>
        <position position="180"/>
    </location>
    <ligand>
        <name>dimethylallyl phosphate</name>
        <dbReference type="ChEBI" id="CHEBI:88052"/>
    </ligand>
</feature>
<keyword evidence="10" id="KW-1185">Reference proteome</keyword>
<protein>
    <recommendedName>
        <fullName evidence="7">Flavin prenyltransferase UbiX</fullName>
        <ecNumber evidence="7">2.5.1.129</ecNumber>
    </recommendedName>
</protein>
<dbReference type="Gene3D" id="3.40.50.1950">
    <property type="entry name" value="Flavin prenyltransferase-like"/>
    <property type="match status" value="1"/>
</dbReference>
<dbReference type="InterPro" id="IPR004507">
    <property type="entry name" value="UbiX-like"/>
</dbReference>
<dbReference type="NCBIfam" id="TIGR00421">
    <property type="entry name" value="ubiX_pad"/>
    <property type="match status" value="1"/>
</dbReference>
<feature type="binding site" evidence="7">
    <location>
        <position position="164"/>
    </location>
    <ligand>
        <name>dimethylallyl phosphate</name>
        <dbReference type="ChEBI" id="CHEBI:88052"/>
    </ligand>
</feature>
<feature type="domain" description="Flavoprotein" evidence="8">
    <location>
        <begin position="4"/>
        <end position="184"/>
    </location>
</feature>
<dbReference type="STRING" id="1173111.SAMN05444955_10863"/>
<dbReference type="PANTHER" id="PTHR43374:SF1">
    <property type="entry name" value="FLAVIN PRENYLTRANSFERASE PAD1, MITOCHONDRIAL"/>
    <property type="match status" value="1"/>
</dbReference>
<dbReference type="EMBL" id="FOCQ01000008">
    <property type="protein sequence ID" value="SEN27938.1"/>
    <property type="molecule type" value="Genomic_DNA"/>
</dbReference>
<evidence type="ECO:0000256" key="4">
    <source>
        <dbReference type="ARBA" id="ARBA00022679"/>
    </source>
</evidence>
<name>A0A1H8FA72_9BACL</name>
<dbReference type="Pfam" id="PF02441">
    <property type="entry name" value="Flavoprotein"/>
    <property type="match status" value="1"/>
</dbReference>
<dbReference type="RefSeq" id="WP_089968442.1">
    <property type="nucleotide sequence ID" value="NZ_FOCQ01000008.1"/>
</dbReference>
<dbReference type="HAMAP" id="MF_01984">
    <property type="entry name" value="ubiX_pad"/>
    <property type="match status" value="1"/>
</dbReference>
<reference evidence="9 10" key="1">
    <citation type="submission" date="2016-10" db="EMBL/GenBank/DDBJ databases">
        <authorList>
            <person name="de Groot N.N."/>
        </authorList>
    </citation>
    <scope>NUCLEOTIDE SEQUENCE [LARGE SCALE GENOMIC DNA]</scope>
    <source>
        <strain evidence="9 10">DSM 46701</strain>
    </source>
</reference>
<dbReference type="InterPro" id="IPR036551">
    <property type="entry name" value="Flavin_trans-like"/>
</dbReference>
<dbReference type="NCBIfam" id="NF004685">
    <property type="entry name" value="PRK06029.1"/>
    <property type="match status" value="1"/>
</dbReference>
<dbReference type="OrthoDB" id="9781577at2"/>
<evidence type="ECO:0000259" key="8">
    <source>
        <dbReference type="Pfam" id="PF02441"/>
    </source>
</evidence>
<dbReference type="SUPFAM" id="SSF52507">
    <property type="entry name" value="Homo-oligomeric flavin-containing Cys decarboxylases, HFCD"/>
    <property type="match status" value="1"/>
</dbReference>
<feature type="binding site" evidence="7">
    <location>
        <begin position="99"/>
        <end position="102"/>
    </location>
    <ligand>
        <name>FMN</name>
        <dbReference type="ChEBI" id="CHEBI:58210"/>
    </ligand>
</feature>
<evidence type="ECO:0000256" key="6">
    <source>
        <dbReference type="ARBA" id="ARBA00060793"/>
    </source>
</evidence>
<sequence>MRHKRFVVAMTGASGAPYGLCLLDEVLRQGHEVHLLVTEAGWRVLKEEHGWEIQQRENIFYDRYKDMPGELIYHPIKDIGASIASGSFLCDAMVVIPCSMGTLGKIAHGLSTNLLERTADVMLKERRPLILVPRETPLSPIHLENMLKLSRCGVSIVPAMPAFYHQPKNIEELVRFVSGKVLDLLEVDHDLFQRWRGGR</sequence>
<evidence type="ECO:0000256" key="7">
    <source>
        <dbReference type="HAMAP-Rule" id="MF_01984"/>
    </source>
</evidence>
<evidence type="ECO:0000256" key="3">
    <source>
        <dbReference type="ARBA" id="ARBA00022643"/>
    </source>
</evidence>
<comment type="similarity">
    <text evidence="6 7">Belongs to the UbiX/PAD1 family.</text>
</comment>
<comment type="caution">
    <text evidence="7">Lacks conserved residue(s) required for the propagation of feature annotation.</text>
</comment>
<feature type="binding site" evidence="7">
    <location>
        <position position="38"/>
    </location>
    <ligand>
        <name>FMN</name>
        <dbReference type="ChEBI" id="CHEBI:58210"/>
    </ligand>
</feature>
<dbReference type="Proteomes" id="UP000199695">
    <property type="component" value="Unassembled WGS sequence"/>
</dbReference>
<feature type="binding site" evidence="7">
    <location>
        <position position="134"/>
    </location>
    <ligand>
        <name>FMN</name>
        <dbReference type="ChEBI" id="CHEBI:58210"/>
    </ligand>
</feature>
<dbReference type="AlphaFoldDB" id="A0A1H8FA72"/>
<comment type="catalytic activity">
    <reaction evidence="5 7">
        <text>dimethylallyl phosphate + FMNH2 = prenylated FMNH2 + phosphate</text>
        <dbReference type="Rhea" id="RHEA:37743"/>
        <dbReference type="ChEBI" id="CHEBI:43474"/>
        <dbReference type="ChEBI" id="CHEBI:57618"/>
        <dbReference type="ChEBI" id="CHEBI:87467"/>
        <dbReference type="ChEBI" id="CHEBI:88052"/>
        <dbReference type="EC" id="2.5.1.129"/>
    </reaction>
</comment>
<evidence type="ECO:0000313" key="9">
    <source>
        <dbReference type="EMBL" id="SEN27938.1"/>
    </source>
</evidence>
<dbReference type="EC" id="2.5.1.129" evidence="7"/>
<evidence type="ECO:0000313" key="10">
    <source>
        <dbReference type="Proteomes" id="UP000199695"/>
    </source>
</evidence>
<comment type="function">
    <text evidence="7">Flavin prenyltransferase that catalyzes the synthesis of the prenylated FMN cofactor (prenyl-FMN) for 4-hydroxy-3-polyprenylbenzoic acid decarboxylase UbiD. The prenyltransferase is metal-independent and links a dimethylallyl moiety from dimethylallyl monophosphate (DMAP) to the flavin N5 and C6 atoms of FMN.</text>
</comment>
<proteinExistence type="inferred from homology"/>
<keyword evidence="3 7" id="KW-0288">FMN</keyword>
<keyword evidence="4 7" id="KW-0808">Transferase</keyword>
<gene>
    <name evidence="7" type="primary">ubiX</name>
    <name evidence="9" type="ORF">SAMN05444955_10863</name>
</gene>
<dbReference type="InterPro" id="IPR003382">
    <property type="entry name" value="Flavoprotein"/>
</dbReference>
<evidence type="ECO:0000256" key="5">
    <source>
        <dbReference type="ARBA" id="ARBA00050612"/>
    </source>
</evidence>
<dbReference type="PANTHER" id="PTHR43374">
    <property type="entry name" value="FLAVIN PRENYLTRANSFERASE"/>
    <property type="match status" value="1"/>
</dbReference>
<organism evidence="9 10">
    <name type="scientific">Lihuaxuella thermophila</name>
    <dbReference type="NCBI Taxonomy" id="1173111"/>
    <lineage>
        <taxon>Bacteria</taxon>
        <taxon>Bacillati</taxon>
        <taxon>Bacillota</taxon>
        <taxon>Bacilli</taxon>
        <taxon>Bacillales</taxon>
        <taxon>Thermoactinomycetaceae</taxon>
        <taxon>Lihuaxuella</taxon>
    </lineage>
</organism>
<keyword evidence="2 7" id="KW-0285">Flavoprotein</keyword>